<accession>A0A3D8PWH0</accession>
<evidence type="ECO:0000313" key="2">
    <source>
        <dbReference type="Proteomes" id="UP000257143"/>
    </source>
</evidence>
<reference evidence="2" key="1">
    <citation type="submission" date="2017-11" db="EMBL/GenBank/DDBJ databases">
        <authorList>
            <person name="Zhu W."/>
        </authorList>
    </citation>
    <scope>NUCLEOTIDE SEQUENCE [LARGE SCALE GENOMIC DNA]</scope>
    <source>
        <strain evidence="2">CAU 1183</strain>
    </source>
</reference>
<dbReference type="EMBL" id="PIOC01000010">
    <property type="protein sequence ID" value="RDW20112.1"/>
    <property type="molecule type" value="Genomic_DNA"/>
</dbReference>
<protein>
    <recommendedName>
        <fullName evidence="3">Acyl-CoA thioesterase</fullName>
    </recommendedName>
</protein>
<sequence length="142" mass="16366">MTESLMDYDMNMTVTWGDCDAAGISYYAKNFEWFTNGYMELLAHYGFPYMGTFHHQGISLVCLKADSTYKKMLYPLEKVIVRTSLTLLTRTRMGFTYQIIKEDGQIAAEGYTSHAFVNIKGIPMNLKKRFPTLWEKLSNIGK</sequence>
<gene>
    <name evidence="1" type="ORF">CWR48_05205</name>
</gene>
<dbReference type="Pfam" id="PF13279">
    <property type="entry name" value="4HBT_2"/>
    <property type="match status" value="1"/>
</dbReference>
<dbReference type="RefSeq" id="WP_115772036.1">
    <property type="nucleotide sequence ID" value="NZ_PIOC01000010.1"/>
</dbReference>
<dbReference type="AlphaFoldDB" id="A0A3D8PWH0"/>
<keyword evidence="2" id="KW-1185">Reference proteome</keyword>
<dbReference type="SUPFAM" id="SSF54637">
    <property type="entry name" value="Thioesterase/thiol ester dehydrase-isomerase"/>
    <property type="match status" value="1"/>
</dbReference>
<dbReference type="Gene3D" id="3.10.129.10">
    <property type="entry name" value="Hotdog Thioesterase"/>
    <property type="match status" value="1"/>
</dbReference>
<evidence type="ECO:0000313" key="1">
    <source>
        <dbReference type="EMBL" id="RDW20112.1"/>
    </source>
</evidence>
<dbReference type="CDD" id="cd00586">
    <property type="entry name" value="4HBT"/>
    <property type="match status" value="1"/>
</dbReference>
<comment type="caution">
    <text evidence="1">The sequence shown here is derived from an EMBL/GenBank/DDBJ whole genome shotgun (WGS) entry which is preliminary data.</text>
</comment>
<evidence type="ECO:0008006" key="3">
    <source>
        <dbReference type="Google" id="ProtNLM"/>
    </source>
</evidence>
<proteinExistence type="predicted"/>
<dbReference type="Proteomes" id="UP000257143">
    <property type="component" value="Unassembled WGS sequence"/>
</dbReference>
<dbReference type="InterPro" id="IPR029069">
    <property type="entry name" value="HotDog_dom_sf"/>
</dbReference>
<name>A0A3D8PWH0_9BACI</name>
<organism evidence="1 2">
    <name type="scientific">Oceanobacillus arenosus</name>
    <dbReference type="NCBI Taxonomy" id="1229153"/>
    <lineage>
        <taxon>Bacteria</taxon>
        <taxon>Bacillati</taxon>
        <taxon>Bacillota</taxon>
        <taxon>Bacilli</taxon>
        <taxon>Bacillales</taxon>
        <taxon>Bacillaceae</taxon>
        <taxon>Oceanobacillus</taxon>
    </lineage>
</organism>
<dbReference type="OrthoDB" id="9800856at2"/>